<dbReference type="CDD" id="cd01647">
    <property type="entry name" value="RT_LTR"/>
    <property type="match status" value="1"/>
</dbReference>
<evidence type="ECO:0000313" key="4">
    <source>
        <dbReference type="EMBL" id="KAA3465831.1"/>
    </source>
</evidence>
<dbReference type="OrthoDB" id="1749844at2759"/>
<evidence type="ECO:0000259" key="2">
    <source>
        <dbReference type="Pfam" id="PF00078"/>
    </source>
</evidence>
<feature type="compositionally biased region" description="Low complexity" evidence="1">
    <location>
        <begin position="50"/>
        <end position="66"/>
    </location>
</feature>
<dbReference type="SUPFAM" id="SSF56672">
    <property type="entry name" value="DNA/RNA polymerases"/>
    <property type="match status" value="1"/>
</dbReference>
<feature type="domain" description="Reverse transcriptase/retrotransposon-derived protein RNase H-like" evidence="3">
    <location>
        <begin position="296"/>
        <end position="378"/>
    </location>
</feature>
<feature type="domain" description="Reverse transcriptase" evidence="2">
    <location>
        <begin position="177"/>
        <end position="249"/>
    </location>
</feature>
<evidence type="ECO:0000259" key="3">
    <source>
        <dbReference type="Pfam" id="PF17919"/>
    </source>
</evidence>
<feature type="region of interest" description="Disordered" evidence="1">
    <location>
        <begin position="48"/>
        <end position="75"/>
    </location>
</feature>
<dbReference type="InterPro" id="IPR043128">
    <property type="entry name" value="Rev_trsase/Diguanyl_cyclase"/>
</dbReference>
<sequence>MNKPYYSLSKKSRDSYGLSNASVGYQNRDSGNQYVSPKAQATLVQALNARPSNTTTRGRPPRNTGNVSSGRGVTRDSTKYVRKGCDTYLAYVLDTKVSEKKICEYPDVFPEELPGLPPIREVEFAIELVPGTSPISIALYRMAPTGLKELKSQLQELTDRGFARQSFSPWGAPVLFVKKKDGSMRMCIDYRQLNKVTIKNKYPLLRIDDLFDQLKGAIVFSKIDLRSGYCQLRVKDLDVPKTAFRMRNCSLNLANVSFGSEKLDFLGHIVSVDGIRVDPSKISAVVDWKPPRNVFESFDQLKVLLTKAPVLVQLELGKGFVIYSDVSLNGLGCILMQEGKVIAYASRQLKPHEMNYPTHDLELAAIVFALKIWRHHLKSLFALRAMNTQWTLSDDGSILAELKAKPVFLQQICEAQKCDNELQAKRVQCESTSDSEYQIGSDDCLMFQDRVCVPQNLELIQ</sequence>
<dbReference type="PANTHER" id="PTHR24559:SF444">
    <property type="entry name" value="REVERSE TRANSCRIPTASE DOMAIN-CONTAINING PROTEIN"/>
    <property type="match status" value="1"/>
</dbReference>
<feature type="compositionally biased region" description="Polar residues" evidence="1">
    <location>
        <begin position="17"/>
        <end position="32"/>
    </location>
</feature>
<dbReference type="PANTHER" id="PTHR24559">
    <property type="entry name" value="TRANSPOSON TY3-I GAG-POL POLYPROTEIN"/>
    <property type="match status" value="1"/>
</dbReference>
<protein>
    <submittedName>
        <fullName evidence="4">DNA/RNA polymerases superfamily protein</fullName>
    </submittedName>
</protein>
<feature type="region of interest" description="Disordered" evidence="1">
    <location>
        <begin position="1"/>
        <end position="32"/>
    </location>
</feature>
<proteinExistence type="predicted"/>
<dbReference type="InterPro" id="IPR000477">
    <property type="entry name" value="RT_dom"/>
</dbReference>
<dbReference type="Proteomes" id="UP000325315">
    <property type="component" value="Unassembled WGS sequence"/>
</dbReference>
<comment type="caution">
    <text evidence="4">The sequence shown here is derived from an EMBL/GenBank/DDBJ whole genome shotgun (WGS) entry which is preliminary data.</text>
</comment>
<dbReference type="Gene3D" id="3.30.70.270">
    <property type="match status" value="1"/>
</dbReference>
<dbReference type="Pfam" id="PF00078">
    <property type="entry name" value="RVT_1"/>
    <property type="match status" value="1"/>
</dbReference>
<name>A0A5B6VA17_9ROSI</name>
<keyword evidence="5" id="KW-1185">Reference proteome</keyword>
<reference evidence="4" key="1">
    <citation type="submission" date="2019-08" db="EMBL/GenBank/DDBJ databases">
        <authorList>
            <person name="Liu F."/>
        </authorList>
    </citation>
    <scope>NUCLEOTIDE SEQUENCE [LARGE SCALE GENOMIC DNA]</scope>
    <source>
        <strain evidence="4">PA1801</strain>
        <tissue evidence="4">Leaf</tissue>
    </source>
</reference>
<dbReference type="InterPro" id="IPR043502">
    <property type="entry name" value="DNA/RNA_pol_sf"/>
</dbReference>
<accession>A0A5B6VA17</accession>
<dbReference type="Pfam" id="PF17919">
    <property type="entry name" value="RT_RNaseH_2"/>
    <property type="match status" value="1"/>
</dbReference>
<evidence type="ECO:0000313" key="5">
    <source>
        <dbReference type="Proteomes" id="UP000325315"/>
    </source>
</evidence>
<evidence type="ECO:0000256" key="1">
    <source>
        <dbReference type="SAM" id="MobiDB-lite"/>
    </source>
</evidence>
<dbReference type="EMBL" id="SMMG02000007">
    <property type="protein sequence ID" value="KAA3465831.1"/>
    <property type="molecule type" value="Genomic_DNA"/>
</dbReference>
<dbReference type="AlphaFoldDB" id="A0A5B6VA17"/>
<dbReference type="Gene3D" id="3.10.10.10">
    <property type="entry name" value="HIV Type 1 Reverse Transcriptase, subunit A, domain 1"/>
    <property type="match status" value="1"/>
</dbReference>
<organism evidence="4 5">
    <name type="scientific">Gossypium australe</name>
    <dbReference type="NCBI Taxonomy" id="47621"/>
    <lineage>
        <taxon>Eukaryota</taxon>
        <taxon>Viridiplantae</taxon>
        <taxon>Streptophyta</taxon>
        <taxon>Embryophyta</taxon>
        <taxon>Tracheophyta</taxon>
        <taxon>Spermatophyta</taxon>
        <taxon>Magnoliopsida</taxon>
        <taxon>eudicotyledons</taxon>
        <taxon>Gunneridae</taxon>
        <taxon>Pentapetalae</taxon>
        <taxon>rosids</taxon>
        <taxon>malvids</taxon>
        <taxon>Malvales</taxon>
        <taxon>Malvaceae</taxon>
        <taxon>Malvoideae</taxon>
        <taxon>Gossypium</taxon>
    </lineage>
</organism>
<dbReference type="InterPro" id="IPR041577">
    <property type="entry name" value="RT_RNaseH_2"/>
</dbReference>
<gene>
    <name evidence="4" type="ORF">EPI10_000969</name>
</gene>
<dbReference type="InterPro" id="IPR053134">
    <property type="entry name" value="RNA-dir_DNA_polymerase"/>
</dbReference>